<keyword evidence="3" id="KW-1185">Reference proteome</keyword>
<dbReference type="KEGG" id="mxa:MXAN_1738"/>
<protein>
    <submittedName>
        <fullName evidence="2">Uncharacterized protein</fullName>
    </submittedName>
</protein>
<dbReference type="Proteomes" id="UP000002402">
    <property type="component" value="Chromosome"/>
</dbReference>
<accession>Q1DBI5</accession>
<dbReference type="EMBL" id="CP000113">
    <property type="protein sequence ID" value="ABF92424.1"/>
    <property type="molecule type" value="Genomic_DNA"/>
</dbReference>
<evidence type="ECO:0000313" key="3">
    <source>
        <dbReference type="Proteomes" id="UP000002402"/>
    </source>
</evidence>
<evidence type="ECO:0000256" key="1">
    <source>
        <dbReference type="SAM" id="MobiDB-lite"/>
    </source>
</evidence>
<feature type="region of interest" description="Disordered" evidence="1">
    <location>
        <begin position="1"/>
        <end position="38"/>
    </location>
</feature>
<dbReference type="HOGENOM" id="CLU_3101220_0_0_7"/>
<reference evidence="2 3" key="1">
    <citation type="journal article" date="2006" name="Proc. Natl. Acad. Sci. U.S.A.">
        <title>Evolution of sensory complexity recorded in a myxobacterial genome.</title>
        <authorList>
            <person name="Goldman B.S."/>
            <person name="Nierman W.C."/>
            <person name="Kaiser D."/>
            <person name="Slater S.C."/>
            <person name="Durkin A.S."/>
            <person name="Eisen J.A."/>
            <person name="Ronning C.M."/>
            <person name="Barbazuk W.B."/>
            <person name="Blanchard M."/>
            <person name="Field C."/>
            <person name="Halling C."/>
            <person name="Hinkle G."/>
            <person name="Iartchuk O."/>
            <person name="Kim H.S."/>
            <person name="Mackenzie C."/>
            <person name="Madupu R."/>
            <person name="Miller N."/>
            <person name="Shvartsbeyn A."/>
            <person name="Sullivan S.A."/>
            <person name="Vaudin M."/>
            <person name="Wiegand R."/>
            <person name="Kaplan H.B."/>
        </authorList>
    </citation>
    <scope>NUCLEOTIDE SEQUENCE [LARGE SCALE GENOMIC DNA]</scope>
    <source>
        <strain evidence="3">DK1622</strain>
    </source>
</reference>
<organism evidence="2 3">
    <name type="scientific">Myxococcus xanthus (strain DK1622)</name>
    <dbReference type="NCBI Taxonomy" id="246197"/>
    <lineage>
        <taxon>Bacteria</taxon>
        <taxon>Pseudomonadati</taxon>
        <taxon>Myxococcota</taxon>
        <taxon>Myxococcia</taxon>
        <taxon>Myxococcales</taxon>
        <taxon>Cystobacterineae</taxon>
        <taxon>Myxococcaceae</taxon>
        <taxon>Myxococcus</taxon>
    </lineage>
</organism>
<dbReference type="EnsemblBacteria" id="ABF92424">
    <property type="protein sequence ID" value="ABF92424"/>
    <property type="gene ID" value="MXAN_1738"/>
</dbReference>
<dbReference type="STRING" id="246197.MXAN_1738"/>
<feature type="compositionally biased region" description="Polar residues" evidence="1">
    <location>
        <begin position="1"/>
        <end position="12"/>
    </location>
</feature>
<sequence>MASVNNEASTATCMRAVESHSEEAPAPPMNGRGQLHWVAGFTRRPRQDYIH</sequence>
<dbReference type="AlphaFoldDB" id="Q1DBI5"/>
<proteinExistence type="predicted"/>
<gene>
    <name evidence="2" type="ordered locus">MXAN_1738</name>
</gene>
<name>Q1DBI5_MYXXD</name>
<evidence type="ECO:0000313" key="2">
    <source>
        <dbReference type="EMBL" id="ABF92424.1"/>
    </source>
</evidence>